<accession>A0A2P8DC75</accession>
<dbReference type="RefSeq" id="WP_106521507.1">
    <property type="nucleotide sequence ID" value="NZ_PYGD01000001.1"/>
</dbReference>
<keyword evidence="1" id="KW-0732">Signal</keyword>
<dbReference type="Proteomes" id="UP000240572">
    <property type="component" value="Unassembled WGS sequence"/>
</dbReference>
<comment type="caution">
    <text evidence="2">The sequence shown here is derived from an EMBL/GenBank/DDBJ whole genome shotgun (WGS) entry which is preliminary data.</text>
</comment>
<dbReference type="AlphaFoldDB" id="A0A2P8DC75"/>
<feature type="signal peptide" evidence="1">
    <location>
        <begin position="1"/>
        <end position="22"/>
    </location>
</feature>
<dbReference type="InterPro" id="IPR026444">
    <property type="entry name" value="Secre_tail"/>
</dbReference>
<dbReference type="EMBL" id="PYGD01000001">
    <property type="protein sequence ID" value="PSK94820.1"/>
    <property type="molecule type" value="Genomic_DNA"/>
</dbReference>
<dbReference type="SUPFAM" id="SSF51126">
    <property type="entry name" value="Pectin lyase-like"/>
    <property type="match status" value="1"/>
</dbReference>
<proteinExistence type="predicted"/>
<dbReference type="OrthoDB" id="863031at2"/>
<gene>
    <name evidence="2" type="ORF">B0I18_101983</name>
</gene>
<dbReference type="InterPro" id="IPR011050">
    <property type="entry name" value="Pectin_lyase_fold/virulence"/>
</dbReference>
<evidence type="ECO:0000256" key="1">
    <source>
        <dbReference type="SAM" id="SignalP"/>
    </source>
</evidence>
<organism evidence="2 3">
    <name type="scientific">Taibaiella chishuiensis</name>
    <dbReference type="NCBI Taxonomy" id="1434707"/>
    <lineage>
        <taxon>Bacteria</taxon>
        <taxon>Pseudomonadati</taxon>
        <taxon>Bacteroidota</taxon>
        <taxon>Chitinophagia</taxon>
        <taxon>Chitinophagales</taxon>
        <taxon>Chitinophagaceae</taxon>
        <taxon>Taibaiella</taxon>
    </lineage>
</organism>
<evidence type="ECO:0000313" key="2">
    <source>
        <dbReference type="EMBL" id="PSK94820.1"/>
    </source>
</evidence>
<name>A0A2P8DC75_9BACT</name>
<dbReference type="Gene3D" id="2.160.20.10">
    <property type="entry name" value="Single-stranded right-handed beta-helix, Pectin lyase-like"/>
    <property type="match status" value="1"/>
</dbReference>
<dbReference type="InterPro" id="IPR012334">
    <property type="entry name" value="Pectin_lyas_fold"/>
</dbReference>
<evidence type="ECO:0000313" key="3">
    <source>
        <dbReference type="Proteomes" id="UP000240572"/>
    </source>
</evidence>
<feature type="chain" id="PRO_5015151750" evidence="1">
    <location>
        <begin position="23"/>
        <end position="681"/>
    </location>
</feature>
<reference evidence="2 3" key="1">
    <citation type="submission" date="2018-03" db="EMBL/GenBank/DDBJ databases">
        <title>Genomic Encyclopedia of Type Strains, Phase III (KMG-III): the genomes of soil and plant-associated and newly described type strains.</title>
        <authorList>
            <person name="Whitman W."/>
        </authorList>
    </citation>
    <scope>NUCLEOTIDE SEQUENCE [LARGE SCALE GENOMIC DNA]</scope>
    <source>
        <strain evidence="2 3">CGMCC 1.12700</strain>
    </source>
</reference>
<protein>
    <submittedName>
        <fullName evidence="2">Putative secreted protein (Por secretion system target)</fullName>
    </submittedName>
</protein>
<dbReference type="NCBIfam" id="TIGR04183">
    <property type="entry name" value="Por_Secre_tail"/>
    <property type="match status" value="1"/>
</dbReference>
<keyword evidence="3" id="KW-1185">Reference proteome</keyword>
<sequence>MTKHKILMLALMVLVTALRATGQCPTVLVFNPSNPDHTNLSTILSLDIKEDFCALGNGTDNDQAAFEAASTFIKKRGGYTKLVIPAGTYRVGRQAHGFDGWYDYPVHVLPLEFVKNVTVTGIGMPTIQYVDGLRYGYFDPATDLPTDIDIFATGNLLSYTARVGDMFRIVGAENIAISNLRLDGNLYPGKMVIGGRHNNPAHFVGIQEGYSGFDVLFSRGIHIDNVIAKRFGLDGFLLEDHAVAGSPKAGLVYLNNFHADSNGRQGASFVGGDSIFVNGSSFKNSGMGEITYSGLQAGIDIEPDQLGQTSRQFFFTDCLFENNRNTNISIISGVGYVEDVYFLRCKSINIGQNGNTAPTGSTSFNNIALDIGARKNLNFTDCEFYGYVLISKGYSGNNSAEDGNKFMRCLFTDCYQKKVNWYEVFQNVYYPKCSLVRQHISNISTPLMYAPARSYNNIWEYVTIDSSVFDVYDRRPWLNVSASIDKPSIIKNSTVYINSPSGPGSPIVETVVLSDTQLLTSNLKVVMYSNQRYIHDGVEVAGPSGTTTSWGSDVFHRWYDSPYGGPNECIDSMLTDCDTLLPPIDSNLTNAMRKGALKSTANAGYQLYPNPARANRFDLRNLDGTVLYFELLSANGRSIARGSVAGYTTQGFNLPQLSAGIYYLKIIQANAVRVEKIVLQP</sequence>